<dbReference type="KEGG" id="sva:SVA_1592"/>
<keyword evidence="1" id="KW-0175">Coiled coil</keyword>
<gene>
    <name evidence="3" type="ORF">SVA_1592</name>
</gene>
<organism evidence="3 4">
    <name type="scientific">Sulfurifustis variabilis</name>
    <dbReference type="NCBI Taxonomy" id="1675686"/>
    <lineage>
        <taxon>Bacteria</taxon>
        <taxon>Pseudomonadati</taxon>
        <taxon>Pseudomonadota</taxon>
        <taxon>Gammaproteobacteria</taxon>
        <taxon>Acidiferrobacterales</taxon>
        <taxon>Acidiferrobacteraceae</taxon>
        <taxon>Sulfurifustis</taxon>
    </lineage>
</organism>
<evidence type="ECO:0008006" key="5">
    <source>
        <dbReference type="Google" id="ProtNLM"/>
    </source>
</evidence>
<feature type="chain" id="PRO_5008571268" description="SoxXA-binding protein" evidence="2">
    <location>
        <begin position="26"/>
        <end position="105"/>
    </location>
</feature>
<name>A0A1B4V9J2_9GAMM</name>
<keyword evidence="4" id="KW-1185">Reference proteome</keyword>
<sequence>MKKTLIVTVLAGTFALAGCAGQQQAGGQKDFDDLVAKAEQEIKLAAKTGFLWTNTEKFLDEAKKAKAAGDMDKAMKLAKKALAEAQDAQKQAKSQANAKADFTLR</sequence>
<evidence type="ECO:0000256" key="1">
    <source>
        <dbReference type="SAM" id="Coils"/>
    </source>
</evidence>
<evidence type="ECO:0000313" key="4">
    <source>
        <dbReference type="Proteomes" id="UP000218899"/>
    </source>
</evidence>
<dbReference type="AlphaFoldDB" id="A0A1B4V9J2"/>
<dbReference type="Proteomes" id="UP000218899">
    <property type="component" value="Chromosome"/>
</dbReference>
<dbReference type="PROSITE" id="PS51257">
    <property type="entry name" value="PROKAR_LIPOPROTEIN"/>
    <property type="match status" value="1"/>
</dbReference>
<proteinExistence type="predicted"/>
<feature type="coiled-coil region" evidence="1">
    <location>
        <begin position="71"/>
        <end position="98"/>
    </location>
</feature>
<evidence type="ECO:0000313" key="3">
    <source>
        <dbReference type="EMBL" id="BAU48154.1"/>
    </source>
</evidence>
<feature type="signal peptide" evidence="2">
    <location>
        <begin position="1"/>
        <end position="25"/>
    </location>
</feature>
<accession>A0A1B4V9J2</accession>
<reference evidence="3 4" key="1">
    <citation type="submission" date="2015-08" db="EMBL/GenBank/DDBJ databases">
        <title>Complete genome sequence of Sulfurifustis variabilis.</title>
        <authorList>
            <person name="Miura A."/>
            <person name="Kojima H."/>
            <person name="Fukui M."/>
        </authorList>
    </citation>
    <scope>NUCLEOTIDE SEQUENCE [LARGE SCALE GENOMIC DNA]</scope>
    <source>
        <strain evidence="4">skN76</strain>
    </source>
</reference>
<dbReference type="RefSeq" id="WP_096460696.1">
    <property type="nucleotide sequence ID" value="NZ_AP014936.1"/>
</dbReference>
<evidence type="ECO:0000256" key="2">
    <source>
        <dbReference type="SAM" id="SignalP"/>
    </source>
</evidence>
<protein>
    <recommendedName>
        <fullName evidence="5">SoxXA-binding protein</fullName>
    </recommendedName>
</protein>
<keyword evidence="2" id="KW-0732">Signal</keyword>
<dbReference type="EMBL" id="AP014936">
    <property type="protein sequence ID" value="BAU48154.1"/>
    <property type="molecule type" value="Genomic_DNA"/>
</dbReference>